<sequence length="130" mass="14359">MDHGVMGGFHPFAWKASVQPVRASFNACPRLPAARLNVTLTKKKSFIALTKIARSGRGLLRILCYVPEGFATSQPSLKPVDGRRRNCGHEVRDRRLKSIKNSSVDSPSSGHQRLSFQSDTPTEGILPNFQ</sequence>
<feature type="compositionally biased region" description="Basic and acidic residues" evidence="1">
    <location>
        <begin position="80"/>
        <end position="93"/>
    </location>
</feature>
<name>A0A4C1YMU0_EUMVA</name>
<evidence type="ECO:0000313" key="2">
    <source>
        <dbReference type="EMBL" id="GBP75949.1"/>
    </source>
</evidence>
<feature type="region of interest" description="Disordered" evidence="1">
    <location>
        <begin position="76"/>
        <end position="130"/>
    </location>
</feature>
<evidence type="ECO:0000256" key="1">
    <source>
        <dbReference type="SAM" id="MobiDB-lite"/>
    </source>
</evidence>
<dbReference type="AlphaFoldDB" id="A0A4C1YMU0"/>
<dbReference type="Proteomes" id="UP000299102">
    <property type="component" value="Unassembled WGS sequence"/>
</dbReference>
<dbReference type="EMBL" id="BGZK01001268">
    <property type="protein sequence ID" value="GBP75949.1"/>
    <property type="molecule type" value="Genomic_DNA"/>
</dbReference>
<proteinExistence type="predicted"/>
<keyword evidence="3" id="KW-1185">Reference proteome</keyword>
<protein>
    <submittedName>
        <fullName evidence="2">Uncharacterized protein</fullName>
    </submittedName>
</protein>
<evidence type="ECO:0000313" key="3">
    <source>
        <dbReference type="Proteomes" id="UP000299102"/>
    </source>
</evidence>
<feature type="compositionally biased region" description="Polar residues" evidence="1">
    <location>
        <begin position="99"/>
        <end position="121"/>
    </location>
</feature>
<comment type="caution">
    <text evidence="2">The sequence shown here is derived from an EMBL/GenBank/DDBJ whole genome shotgun (WGS) entry which is preliminary data.</text>
</comment>
<reference evidence="2 3" key="1">
    <citation type="journal article" date="2019" name="Commun. Biol.">
        <title>The bagworm genome reveals a unique fibroin gene that provides high tensile strength.</title>
        <authorList>
            <person name="Kono N."/>
            <person name="Nakamura H."/>
            <person name="Ohtoshi R."/>
            <person name="Tomita M."/>
            <person name="Numata K."/>
            <person name="Arakawa K."/>
        </authorList>
    </citation>
    <scope>NUCLEOTIDE SEQUENCE [LARGE SCALE GENOMIC DNA]</scope>
</reference>
<organism evidence="2 3">
    <name type="scientific">Eumeta variegata</name>
    <name type="common">Bagworm moth</name>
    <name type="synonym">Eumeta japonica</name>
    <dbReference type="NCBI Taxonomy" id="151549"/>
    <lineage>
        <taxon>Eukaryota</taxon>
        <taxon>Metazoa</taxon>
        <taxon>Ecdysozoa</taxon>
        <taxon>Arthropoda</taxon>
        <taxon>Hexapoda</taxon>
        <taxon>Insecta</taxon>
        <taxon>Pterygota</taxon>
        <taxon>Neoptera</taxon>
        <taxon>Endopterygota</taxon>
        <taxon>Lepidoptera</taxon>
        <taxon>Glossata</taxon>
        <taxon>Ditrysia</taxon>
        <taxon>Tineoidea</taxon>
        <taxon>Psychidae</taxon>
        <taxon>Oiketicinae</taxon>
        <taxon>Eumeta</taxon>
    </lineage>
</organism>
<gene>
    <name evidence="2" type="ORF">EVAR_98842_1</name>
</gene>
<accession>A0A4C1YMU0</accession>